<dbReference type="AlphaFoldDB" id="A0A8J5GHQ9"/>
<dbReference type="Proteomes" id="UP000734854">
    <property type="component" value="Unassembled WGS sequence"/>
</dbReference>
<organism evidence="2 3">
    <name type="scientific">Zingiber officinale</name>
    <name type="common">Ginger</name>
    <name type="synonym">Amomum zingiber</name>
    <dbReference type="NCBI Taxonomy" id="94328"/>
    <lineage>
        <taxon>Eukaryota</taxon>
        <taxon>Viridiplantae</taxon>
        <taxon>Streptophyta</taxon>
        <taxon>Embryophyta</taxon>
        <taxon>Tracheophyta</taxon>
        <taxon>Spermatophyta</taxon>
        <taxon>Magnoliopsida</taxon>
        <taxon>Liliopsida</taxon>
        <taxon>Zingiberales</taxon>
        <taxon>Zingiberaceae</taxon>
        <taxon>Zingiber</taxon>
    </lineage>
</organism>
<sequence length="180" mass="20079">MERLLECHGKDDSLRNTMLRHEEIFRQQVHELHRLYRVQKMLMTELGKTRLGHTRTRNFSSAASTSETSHSSSHFINANLLSICPGDQLNVARGKGFNLGRPAEEFTSKGEKGARQKINEMWPGDESEVELTLSVGCGGHHTKEQANSSSSSSSSSSSGLDRKRLKSPPWLMQGLNLNTT</sequence>
<evidence type="ECO:0000256" key="1">
    <source>
        <dbReference type="SAM" id="MobiDB-lite"/>
    </source>
</evidence>
<gene>
    <name evidence="2" type="ORF">ZIOFF_041616</name>
</gene>
<proteinExistence type="predicted"/>
<dbReference type="EMBL" id="JACMSC010000011">
    <property type="protein sequence ID" value="KAG6501733.1"/>
    <property type="molecule type" value="Genomic_DNA"/>
</dbReference>
<dbReference type="PANTHER" id="PTHR33167:SF26">
    <property type="entry name" value="EXPRESSED PROTEIN"/>
    <property type="match status" value="1"/>
</dbReference>
<protein>
    <submittedName>
        <fullName evidence="2">Uncharacterized protein</fullName>
    </submittedName>
</protein>
<reference evidence="2 3" key="1">
    <citation type="submission" date="2020-08" db="EMBL/GenBank/DDBJ databases">
        <title>Plant Genome Project.</title>
        <authorList>
            <person name="Zhang R.-G."/>
        </authorList>
    </citation>
    <scope>NUCLEOTIDE SEQUENCE [LARGE SCALE GENOMIC DNA]</scope>
    <source>
        <tissue evidence="2">Rhizome</tissue>
    </source>
</reference>
<accession>A0A8J5GHQ9</accession>
<feature type="compositionally biased region" description="Low complexity" evidence="1">
    <location>
        <begin position="148"/>
        <end position="158"/>
    </location>
</feature>
<dbReference type="PANTHER" id="PTHR33167">
    <property type="entry name" value="TRANSCRIPTION FACTOR, PUTATIVE (DUF863)-RELATED"/>
    <property type="match status" value="1"/>
</dbReference>
<comment type="caution">
    <text evidence="2">The sequence shown here is derived from an EMBL/GenBank/DDBJ whole genome shotgun (WGS) entry which is preliminary data.</text>
</comment>
<keyword evidence="3" id="KW-1185">Reference proteome</keyword>
<evidence type="ECO:0000313" key="2">
    <source>
        <dbReference type="EMBL" id="KAG6501733.1"/>
    </source>
</evidence>
<evidence type="ECO:0000313" key="3">
    <source>
        <dbReference type="Proteomes" id="UP000734854"/>
    </source>
</evidence>
<feature type="region of interest" description="Disordered" evidence="1">
    <location>
        <begin position="137"/>
        <end position="180"/>
    </location>
</feature>
<name>A0A8J5GHQ9_ZINOF</name>
<dbReference type="OrthoDB" id="1928288at2759"/>